<name>A0A4U0XR69_9PEZI</name>
<dbReference type="AlphaFoldDB" id="A0A4U0XR69"/>
<evidence type="ECO:0000313" key="2">
    <source>
        <dbReference type="Proteomes" id="UP000308768"/>
    </source>
</evidence>
<dbReference type="Proteomes" id="UP000308768">
    <property type="component" value="Unassembled WGS sequence"/>
</dbReference>
<protein>
    <recommendedName>
        <fullName evidence="3">F-box domain-containing protein</fullName>
    </recommendedName>
</protein>
<dbReference type="OrthoDB" id="62952at2759"/>
<evidence type="ECO:0008006" key="3">
    <source>
        <dbReference type="Google" id="ProtNLM"/>
    </source>
</evidence>
<keyword evidence="2" id="KW-1185">Reference proteome</keyword>
<reference evidence="1 2" key="1">
    <citation type="submission" date="2017-03" db="EMBL/GenBank/DDBJ databases">
        <title>Genomes of endolithic fungi from Antarctica.</title>
        <authorList>
            <person name="Coleine C."/>
            <person name="Masonjones S."/>
            <person name="Stajich J.E."/>
        </authorList>
    </citation>
    <scope>NUCLEOTIDE SEQUENCE [LARGE SCALE GENOMIC DNA]</scope>
    <source>
        <strain evidence="1 2">CCFEE 5187</strain>
    </source>
</reference>
<evidence type="ECO:0000313" key="1">
    <source>
        <dbReference type="EMBL" id="TKA78936.1"/>
    </source>
</evidence>
<accession>A0A4U0XR69</accession>
<comment type="caution">
    <text evidence="1">The sequence shown here is derived from an EMBL/GenBank/DDBJ whole genome shotgun (WGS) entry which is preliminary data.</text>
</comment>
<gene>
    <name evidence="1" type="ORF">B0A49_02375</name>
</gene>
<dbReference type="EMBL" id="NAJN01000121">
    <property type="protein sequence ID" value="TKA78936.1"/>
    <property type="molecule type" value="Genomic_DNA"/>
</dbReference>
<organism evidence="1 2">
    <name type="scientific">Cryomyces minteri</name>
    <dbReference type="NCBI Taxonomy" id="331657"/>
    <lineage>
        <taxon>Eukaryota</taxon>
        <taxon>Fungi</taxon>
        <taxon>Dikarya</taxon>
        <taxon>Ascomycota</taxon>
        <taxon>Pezizomycotina</taxon>
        <taxon>Dothideomycetes</taxon>
        <taxon>Dothideomycetes incertae sedis</taxon>
        <taxon>Cryomyces</taxon>
    </lineage>
</organism>
<dbReference type="InterPro" id="IPR038883">
    <property type="entry name" value="AN11006-like"/>
</dbReference>
<dbReference type="PANTHER" id="PTHR42085">
    <property type="entry name" value="F-BOX DOMAIN-CONTAINING PROTEIN"/>
    <property type="match status" value="1"/>
</dbReference>
<dbReference type="PANTHER" id="PTHR42085:SF2">
    <property type="entry name" value="F-BOX DOMAIN-CONTAINING PROTEIN"/>
    <property type="match status" value="1"/>
</dbReference>
<proteinExistence type="predicted"/>
<sequence>MSVTLVGPRATIYLAVAHVPENTQGVLFVTLVGAKEGMRAFFMDVASLNPLSQRRTLVPRGTTGAGRHIHAAATIDSTRSLFLELPSEIRNLIYEFALTFGAPLRIADVKKGCEDLRFHSYLSSHQQPGLLAVSRQVREESIGFFYSCNVFVESVVNKNFTTVVSFLQRIGERNRNSLTQLCIWVPISTIYGEARLMGHRHEELRAAGVGLNVGVLRNRLPKGCGPPVDRFVVKPHYKSESPLTAYLFVNTTPLLLFKFSLTSPTITHSNRSFVLIDFTLTHTMSINYHAEVARKKEKAAITRNKGRLVHKTEVHRPFPKIDTKSPDTNPSCVEAGWAGSKAEADTEACEATIDNRWNEVAESAPTTPFRLMVLPQELCDMILYSAIVQPYPIYLSRAYPERRKEPALLSVSRYLRARFLPVWYGRNVFTLRYDGPRGLEWWCRKIGKEKRSMLTGVEVHHDAAGVAMVRETLRRRYRLVFRDGVLQALSDASTNWQLYPRYA</sequence>